<evidence type="ECO:0000313" key="5">
    <source>
        <dbReference type="Proteomes" id="UP001154329"/>
    </source>
</evidence>
<dbReference type="Proteomes" id="UP001154329">
    <property type="component" value="Chromosome 3"/>
</dbReference>
<dbReference type="Pfam" id="PF00808">
    <property type="entry name" value="CBFD_NFYB_HMF"/>
    <property type="match status" value="1"/>
</dbReference>
<evidence type="ECO:0000259" key="3">
    <source>
        <dbReference type="Pfam" id="PF14695"/>
    </source>
</evidence>
<organism evidence="4 5">
    <name type="scientific">Aphis gossypii</name>
    <name type="common">Cotton aphid</name>
    <dbReference type="NCBI Taxonomy" id="80765"/>
    <lineage>
        <taxon>Eukaryota</taxon>
        <taxon>Metazoa</taxon>
        <taxon>Ecdysozoa</taxon>
        <taxon>Arthropoda</taxon>
        <taxon>Hexapoda</taxon>
        <taxon>Insecta</taxon>
        <taxon>Pterygota</taxon>
        <taxon>Neoptera</taxon>
        <taxon>Paraneoptera</taxon>
        <taxon>Hemiptera</taxon>
        <taxon>Sternorrhyncha</taxon>
        <taxon>Aphidomorpha</taxon>
        <taxon>Aphidoidea</taxon>
        <taxon>Aphididae</taxon>
        <taxon>Aphidini</taxon>
        <taxon>Aphis</taxon>
        <taxon>Aphis</taxon>
    </lineage>
</organism>
<feature type="domain" description="Protein Lines C-terminal" evidence="3">
    <location>
        <begin position="596"/>
        <end position="632"/>
    </location>
</feature>
<dbReference type="Gene3D" id="1.10.20.10">
    <property type="entry name" value="Histone, subunit A"/>
    <property type="match status" value="1"/>
</dbReference>
<evidence type="ECO:0000259" key="2">
    <source>
        <dbReference type="Pfam" id="PF14694"/>
    </source>
</evidence>
<reference evidence="4" key="2">
    <citation type="submission" date="2022-10" db="EMBL/GenBank/DDBJ databases">
        <authorList>
            <consortium name="ENA_rothamsted_submissions"/>
            <consortium name="culmorum"/>
            <person name="King R."/>
        </authorList>
    </citation>
    <scope>NUCLEOTIDE SEQUENCE</scope>
</reference>
<dbReference type="InterPro" id="IPR024875">
    <property type="entry name" value="Protein_Lines"/>
</dbReference>
<dbReference type="Pfam" id="PF14694">
    <property type="entry name" value="LINES_N"/>
    <property type="match status" value="1"/>
</dbReference>
<name>A0A9P0JAH1_APHGO</name>
<dbReference type="CDD" id="cd22906">
    <property type="entry name" value="HFD_DRAP1"/>
    <property type="match status" value="1"/>
</dbReference>
<dbReference type="PANTHER" id="PTHR16057">
    <property type="entry name" value="WINS1, 2 PROTEIN"/>
    <property type="match status" value="1"/>
</dbReference>
<proteinExistence type="predicted"/>
<dbReference type="EMBL" id="OU899036">
    <property type="protein sequence ID" value="CAH1731225.1"/>
    <property type="molecule type" value="Genomic_DNA"/>
</dbReference>
<accession>A0A9P0JAH1</accession>
<dbReference type="SUPFAM" id="SSF47113">
    <property type="entry name" value="Histone-fold"/>
    <property type="match status" value="1"/>
</dbReference>
<dbReference type="GO" id="GO:0046982">
    <property type="term" value="F:protein heterodimerization activity"/>
    <property type="evidence" value="ECO:0007669"/>
    <property type="project" value="InterPro"/>
</dbReference>
<reference evidence="4" key="1">
    <citation type="submission" date="2022-02" db="EMBL/GenBank/DDBJ databases">
        <authorList>
            <person name="King R."/>
        </authorList>
    </citation>
    <scope>NUCLEOTIDE SEQUENCE</scope>
</reference>
<dbReference type="AlphaFoldDB" id="A0A9P0JAH1"/>
<evidence type="ECO:0000259" key="1">
    <source>
        <dbReference type="Pfam" id="PF00808"/>
    </source>
</evidence>
<dbReference type="InterPro" id="IPR032794">
    <property type="entry name" value="LINES_N"/>
</dbReference>
<feature type="domain" description="Transcription factor CBF/NF-Y/archaeal histone" evidence="1">
    <location>
        <begin position="10"/>
        <end position="73"/>
    </location>
</feature>
<dbReference type="InterPro" id="IPR009072">
    <property type="entry name" value="Histone-fold"/>
</dbReference>
<dbReference type="InterPro" id="IPR029415">
    <property type="entry name" value="Lines_C"/>
</dbReference>
<evidence type="ECO:0000313" key="4">
    <source>
        <dbReference type="EMBL" id="CAH1731225.1"/>
    </source>
</evidence>
<gene>
    <name evidence="4" type="ORF">APHIGO_LOCUS7980</name>
</gene>
<keyword evidence="5" id="KW-1185">Reference proteome</keyword>
<feature type="domain" description="Protein Lines N-terminal" evidence="2">
    <location>
        <begin position="437"/>
        <end position="586"/>
    </location>
</feature>
<dbReference type="PANTHER" id="PTHR16057:SF1">
    <property type="entry name" value="PROTEIN LINES HOMOLOG 1"/>
    <property type="match status" value="1"/>
</dbReference>
<protein>
    <submittedName>
        <fullName evidence="4">Uncharacterized protein</fullName>
    </submittedName>
</protein>
<dbReference type="InterPro" id="IPR003958">
    <property type="entry name" value="CBFA_NFYB_domain"/>
</dbReference>
<sequence length="639" mass="71003">MPSKKRKYNARFPAGRIKKIMRIDDEIGKVALPVPGIPRALELFVSSLLVKAGDVTMQKSARTLTLAHLKQCIYSDSRLDFLKELVKSTPDNSEECNDIADSAVTQNNQVSNNDSDDETTPKTIERYLLNGCACRLSTAEYRWMVTLPEEVSGALPSDTISRLSAVRLLLSSRRRRGQLQPAADSNRCPTAERAHLAMVSSTKWFDGLLAAFASDDDHVRYVATCVATEAVLGCADDGDSPTRLIDKLLLTITTTTTMTVTRRSSAAAIDVLTRVLDAKSDDRPISTAGTSFCRHVDGDTAHSFAADAIGLDAVKVLLLDRLHDRWSDVVNANRDDDLPEIVWLWTAVFRSFRSAGPVHRANSDRFYSELPGLEWLLYRADTEPLVWLNAVRLLGAGMQTSGSRPTSRSLAGRALAGFTRRRLLYFMDKMTSAFGRHNSRTTRALLQETVLLAMRSLRAFVADDDGCGADADTVTTIRDVVDCLDSYVKASALYATDVAFCRWSVRLMCDRDDATVECLTCALDVVDAVPAARPLVDPFAGFAELLKCVQYEPEVLLDYLISDESDFLSYALRLLKTACRDALRFFRSFGTGLDDAMGLLIRLRLKMLRLHENRVFPYNVMPIAKLIQRCDELYTEIVS</sequence>
<dbReference type="Pfam" id="PF14695">
    <property type="entry name" value="LINES_C"/>
    <property type="match status" value="1"/>
</dbReference>